<evidence type="ECO:0000313" key="1">
    <source>
        <dbReference type="EMBL" id="SMD13634.1"/>
    </source>
</evidence>
<dbReference type="EMBL" id="FWYD01000050">
    <property type="protein sequence ID" value="SMD13634.1"/>
    <property type="molecule type" value="Genomic_DNA"/>
</dbReference>
<keyword evidence="2" id="KW-1185">Reference proteome</keyword>
<organism evidence="1 2">
    <name type="scientific">Primorskyibacter flagellatus</name>
    <dbReference type="NCBI Taxonomy" id="1387277"/>
    <lineage>
        <taxon>Bacteria</taxon>
        <taxon>Pseudomonadati</taxon>
        <taxon>Pseudomonadota</taxon>
        <taxon>Alphaproteobacteria</taxon>
        <taxon>Rhodobacterales</taxon>
        <taxon>Roseobacteraceae</taxon>
        <taxon>Primorskyibacter</taxon>
    </lineage>
</organism>
<dbReference type="AlphaFoldDB" id="A0A1W2EVA2"/>
<evidence type="ECO:0000313" key="2">
    <source>
        <dbReference type="Proteomes" id="UP000192330"/>
    </source>
</evidence>
<dbReference type="Gene3D" id="3.30.930.30">
    <property type="match status" value="1"/>
</dbReference>
<dbReference type="STRING" id="1387277.SAMN06295998_1505"/>
<proteinExistence type="predicted"/>
<dbReference type="Proteomes" id="UP000192330">
    <property type="component" value="Unassembled WGS sequence"/>
</dbReference>
<gene>
    <name evidence="1" type="ORF">SAMN06295998_1505</name>
</gene>
<accession>A0A1W2EVA2</accession>
<reference evidence="1 2" key="1">
    <citation type="submission" date="2017-04" db="EMBL/GenBank/DDBJ databases">
        <authorList>
            <person name="Afonso C.L."/>
            <person name="Miller P.J."/>
            <person name="Scott M.A."/>
            <person name="Spackman E."/>
            <person name="Goraichik I."/>
            <person name="Dimitrov K.M."/>
            <person name="Suarez D.L."/>
            <person name="Swayne D.E."/>
        </authorList>
    </citation>
    <scope>NUCLEOTIDE SEQUENCE [LARGE SCALE GENOMIC DNA]</scope>
    <source>
        <strain evidence="1 2">CGMCC 1.12644</strain>
    </source>
</reference>
<sequence length="427" mass="47391">MFKAAIRVNKITTVAQLRGSSLHAQRHDITGKARVREGAEPGFGLAWSKAENDRDYLAAFRAHKAELKAGERKGAPIALQALCVVSPEWVEKAGDLHDPDNPHNRQLFDQAKAWAESWAGAGSVFGSRLDLDEKGGAVVDLMIAPVRASRGKPVISTNKAMGEVKALTGERNEYSALQTSWADWCRDTLDAGIVRGTRKEITRRQHLSPETYGAVMDKARESLSEAPQRLLEQLKVAELSEDATQTLSDLLTLKVEINRHKALGRDYEPPEGGERLDEVYEGQTNNPWTVINAVRHGAQRIYDTAGRLGLDIMSYWGDSYEAGRDFFPELSDRMHLAAVLAKCGNFMARAEQMVKHALNPDAPKHDLKSLWPQEAHGEVERHEINLGLVVPQQEHSITDRRGVEIELDEGNEKERDVGIAHDTGHSI</sequence>
<dbReference type="OrthoDB" id="7581460at2"/>
<protein>
    <submittedName>
        <fullName evidence="1">Uncharacterized protein</fullName>
    </submittedName>
</protein>
<name>A0A1W2EVA2_9RHOB</name>
<dbReference type="RefSeq" id="WP_084355186.1">
    <property type="nucleotide sequence ID" value="NZ_FWYD01000050.1"/>
</dbReference>